<dbReference type="HAMAP" id="MF_01464_B">
    <property type="entry name" value="SecF_B"/>
    <property type="match status" value="1"/>
</dbReference>
<keyword evidence="5 9" id="KW-0653">Protein transport</keyword>
<evidence type="ECO:0000259" key="12">
    <source>
        <dbReference type="Pfam" id="PF21760"/>
    </source>
</evidence>
<name>A0A949PM43_9HYPH</name>
<feature type="transmembrane region" description="Helical" evidence="9">
    <location>
        <begin position="604"/>
        <end position="625"/>
    </location>
</feature>
<dbReference type="PANTHER" id="PTHR30081:SF1">
    <property type="entry name" value="PROTEIN TRANSLOCASE SUBUNIT SECD"/>
    <property type="match status" value="1"/>
</dbReference>
<feature type="transmembrane region" description="Helical" evidence="9">
    <location>
        <begin position="579"/>
        <end position="597"/>
    </location>
</feature>
<evidence type="ECO:0000256" key="4">
    <source>
        <dbReference type="ARBA" id="ARBA00022692"/>
    </source>
</evidence>
<reference evidence="14 15" key="1">
    <citation type="submission" date="2021-06" db="EMBL/GenBank/DDBJ databases">
        <title>Falsochrobactrum tianjin sp.nov., a new petroleum-degrading bacteria isolated from oily soils.</title>
        <authorList>
            <person name="Chen G."/>
            <person name="Chen H."/>
            <person name="Tian J."/>
            <person name="Qing J."/>
            <person name="Zhong L."/>
            <person name="Ma W."/>
            <person name="Song Y."/>
            <person name="Cui X."/>
            <person name="Yan B."/>
        </authorList>
    </citation>
    <scope>NUCLEOTIDE SEQUENCE [LARGE SCALE GENOMIC DNA]</scope>
    <source>
        <strain evidence="14 15">TDYN1</strain>
    </source>
</reference>
<feature type="domain" description="Protein translocase subunit SecDF P1" evidence="12">
    <location>
        <begin position="71"/>
        <end position="128"/>
    </location>
</feature>
<keyword evidence="3 9" id="KW-1003">Cell membrane</keyword>
<keyword evidence="2 9" id="KW-0813">Transport</keyword>
<dbReference type="InterPro" id="IPR005791">
    <property type="entry name" value="SecD"/>
</dbReference>
<evidence type="ECO:0000256" key="3">
    <source>
        <dbReference type="ARBA" id="ARBA00022475"/>
    </source>
</evidence>
<dbReference type="GO" id="GO:0005886">
    <property type="term" value="C:plasma membrane"/>
    <property type="evidence" value="ECO:0007669"/>
    <property type="project" value="UniProtKB-SubCell"/>
</dbReference>
<evidence type="ECO:0000256" key="6">
    <source>
        <dbReference type="ARBA" id="ARBA00022989"/>
    </source>
</evidence>
<dbReference type="Pfam" id="PF22599">
    <property type="entry name" value="SecDF_P1_head"/>
    <property type="match status" value="1"/>
</dbReference>
<dbReference type="Proteomes" id="UP000752297">
    <property type="component" value="Unassembled WGS sequence"/>
</dbReference>
<evidence type="ECO:0000256" key="5">
    <source>
        <dbReference type="ARBA" id="ARBA00022927"/>
    </source>
</evidence>
<evidence type="ECO:0000256" key="8">
    <source>
        <dbReference type="ARBA" id="ARBA00023136"/>
    </source>
</evidence>
<feature type="transmembrane region" description="Helical" evidence="9">
    <location>
        <begin position="372"/>
        <end position="397"/>
    </location>
</feature>
<comment type="similarity">
    <text evidence="10">Belongs to the SecD/SecF family. SecF subfamily.</text>
</comment>
<proteinExistence type="inferred from homology"/>
<dbReference type="GO" id="GO:0043952">
    <property type="term" value="P:protein transport by the Sec complex"/>
    <property type="evidence" value="ECO:0007669"/>
    <property type="project" value="UniProtKB-UniRule"/>
</dbReference>
<dbReference type="EMBL" id="JAHRVA010000001">
    <property type="protein sequence ID" value="MBV2142894.1"/>
    <property type="molecule type" value="Genomic_DNA"/>
</dbReference>
<comment type="function">
    <text evidence="9">Part of the Sec protein translocase complex. Interacts with the SecYEG preprotein conducting channel. SecDF uses the proton motive force (PMF) to complete protein translocation after the ATP-dependent function of SecA.</text>
</comment>
<dbReference type="GO" id="GO:0065002">
    <property type="term" value="P:intracellular protein transmembrane transport"/>
    <property type="evidence" value="ECO:0007669"/>
    <property type="project" value="UniProtKB-UniRule"/>
</dbReference>
<dbReference type="GO" id="GO:0015450">
    <property type="term" value="F:protein-transporting ATPase activity"/>
    <property type="evidence" value="ECO:0007669"/>
    <property type="project" value="InterPro"/>
</dbReference>
<dbReference type="NCBIfam" id="TIGR01129">
    <property type="entry name" value="secD"/>
    <property type="match status" value="1"/>
</dbReference>
<accession>A0A949PM43</accession>
<evidence type="ECO:0000256" key="7">
    <source>
        <dbReference type="ARBA" id="ARBA00023010"/>
    </source>
</evidence>
<feature type="transmembrane region" description="Helical" evidence="9">
    <location>
        <begin position="683"/>
        <end position="702"/>
    </location>
</feature>
<dbReference type="Pfam" id="PF02355">
    <property type="entry name" value="SecD_SecF_C"/>
    <property type="match status" value="2"/>
</dbReference>
<feature type="domain" description="SecDF P1 head subdomain" evidence="13">
    <location>
        <begin position="145"/>
        <end position="257"/>
    </location>
</feature>
<evidence type="ECO:0000256" key="2">
    <source>
        <dbReference type="ARBA" id="ARBA00022448"/>
    </source>
</evidence>
<keyword evidence="15" id="KW-1185">Reference proteome</keyword>
<dbReference type="InterPro" id="IPR022813">
    <property type="entry name" value="SecD/SecF_arch_bac"/>
</dbReference>
<evidence type="ECO:0000259" key="13">
    <source>
        <dbReference type="Pfam" id="PF22599"/>
    </source>
</evidence>
<dbReference type="AlphaFoldDB" id="A0A949PM43"/>
<dbReference type="InterPro" id="IPR005665">
    <property type="entry name" value="SecF_bac"/>
</dbReference>
<keyword evidence="6 9" id="KW-1133">Transmembrane helix</keyword>
<feature type="transmembrane region" description="Helical" evidence="9">
    <location>
        <begin position="276"/>
        <end position="297"/>
    </location>
</feature>
<dbReference type="NCBIfam" id="TIGR00966">
    <property type="entry name" value="transloc_SecF"/>
    <property type="match status" value="1"/>
</dbReference>
<sequence>MLYFSRWKTALIWLAVIVSFIIASPNFFSRETLANLPGFLPKQQVSLGLDLSGGSRLVLRVQNAGEGDTARAAAIMHQRLEELGYGKPIVEEEGRNRIRVEVPGLYDAQLLKDILSIRGDLAFRAVDDSMSSNDAIQGIPPADSEVVYSYDDPPIGYLLKKQPVFTGADITDAKATLSPDDGEPLITLTLDEKGRSNLAAATGQALGTRFAIVVDNQVVSAPVVNEPLDTSELLISGAFDLPSANNMAVVLRSGALPQAVSVLEERTIASALGDDYASAAILAIVLAAVLVGLFMVLSYGILGVIAMVALLANIIILTAILSMIGASVSFASIAGLVLTIGMAVDANVLIYERVREDRRKGYSVVQAMESGFYRALSTIVDANLTTLIAAMVLFLLGSGAVHGFALTVAIGIGTTLFTTLTFTRLLIAQWVRTAKPKEVPKRRLKLVPTVTKIPFMRLQFVTLGISVLACAIVVALFVNIGFNYGIDFRGGSMVELQARSGDADLVDINDRLAELNIDSAHVLPAESTRSALLIIGSQEVGDDAEQTVAVKLRGEFEEDYSFRRVEVVGPTVSEQLSRAGLLAVILSLIGIFAYVWVRFRWQLALGAVLSTLHDVIILAGMFIVFRMEFNLWSVAAILTIIGYSLNDTIVIYDRVRENLRRYKSAPLPAIIDASINQTLSRTLLTSFVTFIAHIPLYVFGGVDIRSFALALSVGIVVASYSSIFIAAPLLVQFGLKPRGSADDDGVGEDLAQSLNLDSM</sequence>
<feature type="transmembrane region" description="Helical" evidence="9">
    <location>
        <begin position="631"/>
        <end position="652"/>
    </location>
</feature>
<feature type="transmembrane region" description="Helical" evidence="9">
    <location>
        <begin position="403"/>
        <end position="427"/>
    </location>
</feature>
<protein>
    <recommendedName>
        <fullName evidence="9 10">Multifunctional fusion protein</fullName>
    </recommendedName>
    <domain>
        <recommendedName>
            <fullName evidence="9">Protein translocase subunit SecD</fullName>
        </recommendedName>
    </domain>
    <domain>
        <recommendedName>
            <fullName evidence="10">Protein-export membrane protein SecF</fullName>
        </recommendedName>
    </domain>
</protein>
<dbReference type="NCBIfam" id="TIGR00916">
    <property type="entry name" value="2A0604s01"/>
    <property type="match status" value="2"/>
</dbReference>
<comment type="subcellular location">
    <subcellularLocation>
        <location evidence="1 9">Cell membrane</location>
        <topology evidence="1 9">Multi-pass membrane protein</topology>
    </subcellularLocation>
</comment>
<feature type="transmembrane region" description="Helical" evidence="9">
    <location>
        <begin position="460"/>
        <end position="482"/>
    </location>
</feature>
<dbReference type="InterPro" id="IPR055344">
    <property type="entry name" value="SecD_SecF_C_bact"/>
</dbReference>
<dbReference type="HAMAP" id="MF_01463_B">
    <property type="entry name" value="SecD_B"/>
    <property type="match status" value="1"/>
</dbReference>
<evidence type="ECO:0000256" key="10">
    <source>
        <dbReference type="HAMAP-Rule" id="MF_01464"/>
    </source>
</evidence>
<dbReference type="InterPro" id="IPR048631">
    <property type="entry name" value="SecD_1st"/>
</dbReference>
<dbReference type="Pfam" id="PF21760">
    <property type="entry name" value="SecD_1st"/>
    <property type="match status" value="1"/>
</dbReference>
<dbReference type="NCBIfam" id="NF009580">
    <property type="entry name" value="PRK13023.1"/>
    <property type="match status" value="1"/>
</dbReference>
<feature type="domain" description="Protein export membrane protein SecD/SecF C-terminal" evidence="11">
    <location>
        <begin position="260"/>
        <end position="430"/>
    </location>
</feature>
<dbReference type="InterPro" id="IPR048634">
    <property type="entry name" value="SecD_SecF_C"/>
</dbReference>
<feature type="domain" description="Protein export membrane protein SecD/SecF C-terminal" evidence="11">
    <location>
        <begin position="555"/>
        <end position="734"/>
    </location>
</feature>
<dbReference type="InterPro" id="IPR022646">
    <property type="entry name" value="SecD/SecF_CS"/>
</dbReference>
<evidence type="ECO:0000259" key="11">
    <source>
        <dbReference type="Pfam" id="PF02355"/>
    </source>
</evidence>
<keyword evidence="8 9" id="KW-0472">Membrane</keyword>
<comment type="subunit">
    <text evidence="10">Forms a complex with SecD. Part of the essential Sec protein translocation apparatus which comprises SecA, SecYEG and auxiliary proteins SecDF-YajC and YidC.</text>
</comment>
<comment type="subunit">
    <text evidence="9">Forms a complex with SecF. Part of the essential Sec protein translocation apparatus which comprises SecA, SecYEG and auxiliary proteins SecDF-YajC and YidC.</text>
</comment>
<keyword evidence="7 9" id="KW-0811">Translocation</keyword>
<dbReference type="Pfam" id="PF07549">
    <property type="entry name" value="Sec_GG"/>
    <property type="match status" value="2"/>
</dbReference>
<dbReference type="RefSeq" id="WP_217676839.1">
    <property type="nucleotide sequence ID" value="NZ_JAHRVA010000001.1"/>
</dbReference>
<keyword evidence="4 9" id="KW-0812">Transmembrane</keyword>
<comment type="caution">
    <text evidence="14">The sequence shown here is derived from an EMBL/GenBank/DDBJ whole genome shotgun (WGS) entry which is preliminary data.</text>
</comment>
<comment type="similarity">
    <text evidence="9">Belongs to the SecD/SecF family. SecD subfamily.</text>
</comment>
<feature type="transmembrane region" description="Helical" evidence="9">
    <location>
        <begin position="708"/>
        <end position="731"/>
    </location>
</feature>
<evidence type="ECO:0000256" key="9">
    <source>
        <dbReference type="HAMAP-Rule" id="MF_01463"/>
    </source>
</evidence>
<feature type="transmembrane region" description="Helical" evidence="9">
    <location>
        <begin position="304"/>
        <end position="324"/>
    </location>
</feature>
<organism evidence="14 15">
    <name type="scientific">Falsochrobactrum tianjinense</name>
    <dbReference type="NCBI Taxonomy" id="2706015"/>
    <lineage>
        <taxon>Bacteria</taxon>
        <taxon>Pseudomonadati</taxon>
        <taxon>Pseudomonadota</taxon>
        <taxon>Alphaproteobacteria</taxon>
        <taxon>Hyphomicrobiales</taxon>
        <taxon>Brucellaceae</taxon>
        <taxon>Falsochrobactrum</taxon>
    </lineage>
</organism>
<dbReference type="GO" id="GO:0006605">
    <property type="term" value="P:protein targeting"/>
    <property type="evidence" value="ECO:0007669"/>
    <property type="project" value="UniProtKB-UniRule"/>
</dbReference>
<evidence type="ECO:0000313" key="14">
    <source>
        <dbReference type="EMBL" id="MBV2142894.1"/>
    </source>
</evidence>
<dbReference type="InterPro" id="IPR054384">
    <property type="entry name" value="SecDF_P1_head"/>
</dbReference>
<dbReference type="PANTHER" id="PTHR30081">
    <property type="entry name" value="PROTEIN-EXPORT MEMBRANE PROTEIN SEC"/>
    <property type="match status" value="1"/>
</dbReference>
<feature type="transmembrane region" description="Helical" evidence="9">
    <location>
        <begin position="330"/>
        <end position="351"/>
    </location>
</feature>
<evidence type="ECO:0000313" key="15">
    <source>
        <dbReference type="Proteomes" id="UP000752297"/>
    </source>
</evidence>
<evidence type="ECO:0000256" key="1">
    <source>
        <dbReference type="ARBA" id="ARBA00004651"/>
    </source>
</evidence>
<comment type="caution">
    <text evidence="9">Lacks conserved residue(s) required for the propagation of feature annotation.</text>
</comment>
<gene>
    <name evidence="14" type="primary">secDF</name>
    <name evidence="9" type="synonym">secD</name>
    <name evidence="10" type="synonym">secF</name>
    <name evidence="14" type="ORF">KUG47_05200</name>
</gene>